<dbReference type="EMBL" id="SGKU01000018">
    <property type="protein sequence ID" value="NFA42580.1"/>
    <property type="molecule type" value="Genomic_DNA"/>
</dbReference>
<dbReference type="Pfam" id="PF01939">
    <property type="entry name" value="NucS_C"/>
    <property type="match status" value="1"/>
</dbReference>
<organism evidence="4 5">
    <name type="scientific">Clostridium botulinum</name>
    <dbReference type="NCBI Taxonomy" id="1491"/>
    <lineage>
        <taxon>Bacteria</taxon>
        <taxon>Bacillati</taxon>
        <taxon>Bacillota</taxon>
        <taxon>Clostridia</taxon>
        <taxon>Eubacteriales</taxon>
        <taxon>Clostridiaceae</taxon>
        <taxon>Clostridium</taxon>
    </lineage>
</organism>
<dbReference type="Pfam" id="PF24706">
    <property type="entry name" value="DUF7669"/>
    <property type="match status" value="1"/>
</dbReference>
<reference evidence="4 5" key="1">
    <citation type="submission" date="2019-02" db="EMBL/GenBank/DDBJ databases">
        <title>Genome sequencing of Clostridium botulinum clinical isolates.</title>
        <authorList>
            <person name="Brunt J."/>
            <person name="Van Vliet A.H.M."/>
            <person name="Stringer S.C."/>
            <person name="Grant K.A."/>
            <person name="Carter A.C."/>
            <person name="Peck M.W."/>
        </authorList>
    </citation>
    <scope>NUCLEOTIDE SEQUENCE [LARGE SCALE GENOMIC DNA]</scope>
    <source>
        <strain evidence="4 5">H113700579</strain>
    </source>
</reference>
<evidence type="ECO:0000259" key="3">
    <source>
        <dbReference type="Pfam" id="PF24706"/>
    </source>
</evidence>
<comment type="caution">
    <text evidence="4">The sequence shown here is derived from an EMBL/GenBank/DDBJ whole genome shotgun (WGS) entry which is preliminary data.</text>
</comment>
<proteinExistence type="predicted"/>
<protein>
    <submittedName>
        <fullName evidence="4">DUF91 domain-containing protein</fullName>
    </submittedName>
</protein>
<dbReference type="InterPro" id="IPR048301">
    <property type="entry name" value="NucS_C"/>
</dbReference>
<feature type="domain" description="Endonuclease NucS C-terminal" evidence="2">
    <location>
        <begin position="171"/>
        <end position="240"/>
    </location>
</feature>
<dbReference type="CDD" id="cd22341">
    <property type="entry name" value="NucS-like"/>
    <property type="match status" value="1"/>
</dbReference>
<dbReference type="PANTHER" id="PTHR38814">
    <property type="entry name" value="ENDONUCLEASE NUCS"/>
    <property type="match status" value="1"/>
</dbReference>
<dbReference type="PANTHER" id="PTHR38814:SF1">
    <property type="entry name" value="ENDONUCLEASE NUCS"/>
    <property type="match status" value="1"/>
</dbReference>
<accession>A0A6M0SMR3</accession>
<evidence type="ECO:0000259" key="2">
    <source>
        <dbReference type="Pfam" id="PF01939"/>
    </source>
</evidence>
<dbReference type="Proteomes" id="UP000472355">
    <property type="component" value="Unassembled WGS sequence"/>
</dbReference>
<dbReference type="InterPro" id="IPR002793">
    <property type="entry name" value="Endonuclease_NucS"/>
</dbReference>
<gene>
    <name evidence="4" type="ORF">EXM65_08315</name>
</gene>
<keyword evidence="1" id="KW-0238">DNA-binding</keyword>
<evidence type="ECO:0000313" key="5">
    <source>
        <dbReference type="Proteomes" id="UP000472355"/>
    </source>
</evidence>
<dbReference type="GO" id="GO:0004519">
    <property type="term" value="F:endonuclease activity"/>
    <property type="evidence" value="ECO:0007669"/>
    <property type="project" value="InterPro"/>
</dbReference>
<evidence type="ECO:0000256" key="1">
    <source>
        <dbReference type="ARBA" id="ARBA00023125"/>
    </source>
</evidence>
<dbReference type="GO" id="GO:0003677">
    <property type="term" value="F:DNA binding"/>
    <property type="evidence" value="ECO:0007669"/>
    <property type="project" value="UniProtKB-KW"/>
</dbReference>
<feature type="domain" description="DUF7669" evidence="3">
    <location>
        <begin position="7"/>
        <end position="85"/>
    </location>
</feature>
<name>A0A6M0SMR3_CLOBO</name>
<dbReference type="AlphaFoldDB" id="A0A6M0SMR3"/>
<sequence>MSEKPYVWQMIKEAMDNIGDKASYSDIKKYIHSKYGDVNDSTITCQIIVCTVNHPSRIHYPENNKSRTADTKYDFLYTTGRGQVERYNSEKHGIWEIKEDETGKLIVAEKNDVKHGINIETKETSVKKDSEEYYFPLESHLRDFIAQNIDTIKVNGKSLKLYVDDDGTDGIEFRTDVGIIDILALDEEDNFIIFELKLSRGNDATLGQILRYMGWIKANIAGDKEVHGVIVAKSIDDKLKYAVTQVRNITLFEYEINFNINPVSFN</sequence>
<dbReference type="InterPro" id="IPR056086">
    <property type="entry name" value="DUF7669"/>
</dbReference>
<evidence type="ECO:0000313" key="4">
    <source>
        <dbReference type="EMBL" id="NFA42580.1"/>
    </source>
</evidence>
<dbReference type="InterPro" id="IPR011856">
    <property type="entry name" value="tRNA_endonuc-like_dom_sf"/>
</dbReference>
<dbReference type="Gene3D" id="3.40.1350.10">
    <property type="match status" value="1"/>
</dbReference>